<dbReference type="STRING" id="134601.AFA91_29635"/>
<dbReference type="KEGG" id="mgo:AFA91_29635"/>
<feature type="transmembrane region" description="Helical" evidence="2">
    <location>
        <begin position="293"/>
        <end position="312"/>
    </location>
</feature>
<keyword evidence="1" id="KW-0802">TPR repeat</keyword>
<dbReference type="InterPro" id="IPR019734">
    <property type="entry name" value="TPR_rpt"/>
</dbReference>
<dbReference type="AlphaFoldDB" id="A0A0K0XDC0"/>
<dbReference type="RefSeq" id="WP_049747841.1">
    <property type="nucleotide sequence ID" value="NZ_CP012150.1"/>
</dbReference>
<dbReference type="SMART" id="SM00028">
    <property type="entry name" value="TPR"/>
    <property type="match status" value="3"/>
</dbReference>
<feature type="repeat" description="TPR" evidence="1">
    <location>
        <begin position="5"/>
        <end position="38"/>
    </location>
</feature>
<dbReference type="Gene3D" id="1.25.40.10">
    <property type="entry name" value="Tetratricopeptide repeat domain"/>
    <property type="match status" value="1"/>
</dbReference>
<feature type="repeat" description="TPR" evidence="1">
    <location>
        <begin position="141"/>
        <end position="174"/>
    </location>
</feature>
<gene>
    <name evidence="3" type="ORF">AFA91_29635</name>
</gene>
<accession>A0A0K0XDC0</accession>
<feature type="transmembrane region" description="Helical" evidence="2">
    <location>
        <begin position="223"/>
        <end position="244"/>
    </location>
</feature>
<name>A0A0K0XDC0_MYCGD</name>
<proteinExistence type="predicted"/>
<evidence type="ECO:0000313" key="4">
    <source>
        <dbReference type="Proteomes" id="UP000062255"/>
    </source>
</evidence>
<dbReference type="Pfam" id="PF13428">
    <property type="entry name" value="TPR_14"/>
    <property type="match status" value="1"/>
</dbReference>
<dbReference type="Proteomes" id="UP000062255">
    <property type="component" value="Chromosome"/>
</dbReference>
<protein>
    <submittedName>
        <fullName evidence="3">Tetratricopeptide repeat protein</fullName>
    </submittedName>
</protein>
<keyword evidence="2" id="KW-0472">Membrane</keyword>
<dbReference type="PROSITE" id="PS50005">
    <property type="entry name" value="TPR"/>
    <property type="match status" value="2"/>
</dbReference>
<evidence type="ECO:0000256" key="2">
    <source>
        <dbReference type="SAM" id="Phobius"/>
    </source>
</evidence>
<sequence>MTSTTGGARDVAQAYFDSGNYTRAEEVLRSALAQDPDNPELLVGYAQARLGLNDHQGAAWAAHSALAKAPNSEHAKRIYAFALSGQGRTGEAIQVAWKSVNDHPDVYLAHYAYANLLLSAGQPQQALTVINEALRLNPAASDTWVLRGDIYRALHWLGPAEADYREALRLRPDNAAAVNNLAVNRLQRGDTRGAIDGFVGAGQLDPGVGELARHNIGAALTKWLRLANTCVVFLFAAAVVVMALHDEGRPTVIPRIITGLITAGFVAVLVWILRRVPGPALRAVLGQRKLLGIRMLFLVFAVLAGLGISVLGPNVVTSTLAGLLLPGVIVMTLLRWFTRH</sequence>
<organism evidence="3 4">
    <name type="scientific">Mycolicibacterium goodii</name>
    <name type="common">Mycobacterium goodii</name>
    <dbReference type="NCBI Taxonomy" id="134601"/>
    <lineage>
        <taxon>Bacteria</taxon>
        <taxon>Bacillati</taxon>
        <taxon>Actinomycetota</taxon>
        <taxon>Actinomycetes</taxon>
        <taxon>Mycobacteriales</taxon>
        <taxon>Mycobacteriaceae</taxon>
        <taxon>Mycolicibacterium</taxon>
    </lineage>
</organism>
<feature type="transmembrane region" description="Helical" evidence="2">
    <location>
        <begin position="256"/>
        <end position="273"/>
    </location>
</feature>
<feature type="transmembrane region" description="Helical" evidence="2">
    <location>
        <begin position="318"/>
        <end position="337"/>
    </location>
</feature>
<keyword evidence="2" id="KW-0812">Transmembrane</keyword>
<reference evidence="3 4" key="1">
    <citation type="submission" date="2015-07" db="EMBL/GenBank/DDBJ databases">
        <title>Complete genome sequence of Mycobacterium goodii X7B, a facultative thermophilic biodesulfurizing bacterium.</title>
        <authorList>
            <person name="Yu B."/>
            <person name="Li F."/>
            <person name="Xu P."/>
        </authorList>
    </citation>
    <scope>NUCLEOTIDE SEQUENCE [LARGE SCALE GENOMIC DNA]</scope>
    <source>
        <strain evidence="3 4">X7B</strain>
    </source>
</reference>
<dbReference type="SUPFAM" id="SSF48452">
    <property type="entry name" value="TPR-like"/>
    <property type="match status" value="1"/>
</dbReference>
<keyword evidence="2" id="KW-1133">Transmembrane helix</keyword>
<dbReference type="InterPro" id="IPR011990">
    <property type="entry name" value="TPR-like_helical_dom_sf"/>
</dbReference>
<dbReference type="Pfam" id="PF13432">
    <property type="entry name" value="TPR_16"/>
    <property type="match status" value="1"/>
</dbReference>
<evidence type="ECO:0000313" key="3">
    <source>
        <dbReference type="EMBL" id="AKS35381.1"/>
    </source>
</evidence>
<dbReference type="EMBL" id="CP012150">
    <property type="protein sequence ID" value="AKS35381.1"/>
    <property type="molecule type" value="Genomic_DNA"/>
</dbReference>
<dbReference type="PANTHER" id="PTHR12558:SF33">
    <property type="entry name" value="BLL7664 PROTEIN"/>
    <property type="match status" value="1"/>
</dbReference>
<dbReference type="OrthoDB" id="4522719at2"/>
<dbReference type="PANTHER" id="PTHR12558">
    <property type="entry name" value="CELL DIVISION CYCLE 16,23,27"/>
    <property type="match status" value="1"/>
</dbReference>
<dbReference type="PATRIC" id="fig|134601.6.peg.6128"/>
<evidence type="ECO:0000256" key="1">
    <source>
        <dbReference type="PROSITE-ProRule" id="PRU00339"/>
    </source>
</evidence>
<dbReference type="Pfam" id="PF14559">
    <property type="entry name" value="TPR_19"/>
    <property type="match status" value="1"/>
</dbReference>